<sequence length="461" mass="53846">MLEKNIDMALIGHNYLSYLLSFDLLLKNQKVLILDDERLKYGPLFGKQISELERVFLKTWGEDNKLEPFINIDRFLTTTPVYFMVDNVRVKLGATPFDNLIELARKFPKMFTNLEGEFSFNWSSEYQAEFNDSFLTFCHRMGRNACRFSSLQNLSYDAFLNHCPEIIKNVFLDFKTSIQKMMSEENEHWIYKSFLYGAKGFYQSRMALNSNDLELFHLFHCLLSPFYILNEAKLNAELLPIFERRGGQLKRTHVREWKFYKQSPWSLELASYEGIIHPSRVSLLGGIPEKLPLSVYPDNKCYKNIVTKIAFKNESTLLKGISVLVKNNRIGTDHALIVINNFTEETYVQQFVLKRKGQKISFFKEPLHKWLVDDLHELLAGSSDFEVLSEPKFGEEVFVAETLSFQIRSNLHLPKKIKIYDSANPLYKKKLNNVFYFGPYKDSHLGLLTAMVDIKEAQQFL</sequence>
<dbReference type="Proteomes" id="UP000196531">
    <property type="component" value="Unassembled WGS sequence"/>
</dbReference>
<comment type="caution">
    <text evidence="1">The sequence shown here is derived from an EMBL/GenBank/DDBJ whole genome shotgun (WGS) entry which is preliminary data.</text>
</comment>
<evidence type="ECO:0000313" key="1">
    <source>
        <dbReference type="EMBL" id="OUR95311.1"/>
    </source>
</evidence>
<gene>
    <name evidence="1" type="ORF">A9Q84_15850</name>
</gene>
<evidence type="ECO:0000313" key="2">
    <source>
        <dbReference type="Proteomes" id="UP000196531"/>
    </source>
</evidence>
<dbReference type="EMBL" id="MAAO01000008">
    <property type="protein sequence ID" value="OUR95311.1"/>
    <property type="molecule type" value="Genomic_DNA"/>
</dbReference>
<organism evidence="1 2">
    <name type="scientific">Halobacteriovorax marinus</name>
    <dbReference type="NCBI Taxonomy" id="97084"/>
    <lineage>
        <taxon>Bacteria</taxon>
        <taxon>Pseudomonadati</taxon>
        <taxon>Bdellovibrionota</taxon>
        <taxon>Bacteriovoracia</taxon>
        <taxon>Bacteriovoracales</taxon>
        <taxon>Halobacteriovoraceae</taxon>
        <taxon>Halobacteriovorax</taxon>
    </lineage>
</organism>
<reference evidence="2" key="1">
    <citation type="journal article" date="2017" name="Proc. Natl. Acad. Sci. U.S.A.">
        <title>Simulation of Deepwater Horizon oil plume reveals substrate specialization within a complex community of hydrocarbon-degraders.</title>
        <authorList>
            <person name="Hu P."/>
            <person name="Dubinsky E.A."/>
            <person name="Probst A.J."/>
            <person name="Wang J."/>
            <person name="Sieber C.M.K."/>
            <person name="Tom L.M."/>
            <person name="Gardinali P."/>
            <person name="Banfield J.F."/>
            <person name="Atlas R.M."/>
            <person name="Andersen G.L."/>
        </authorList>
    </citation>
    <scope>NUCLEOTIDE SEQUENCE [LARGE SCALE GENOMIC DNA]</scope>
</reference>
<protein>
    <submittedName>
        <fullName evidence="1">Uncharacterized protein</fullName>
    </submittedName>
</protein>
<proteinExistence type="predicted"/>
<accession>A0A1Y5F7Z0</accession>
<name>A0A1Y5F7Z0_9BACT</name>
<dbReference type="AlphaFoldDB" id="A0A1Y5F7Z0"/>